<keyword evidence="1" id="KW-0732">Signal</keyword>
<evidence type="ECO:0000313" key="2">
    <source>
        <dbReference type="EMBL" id="MFD2614247.1"/>
    </source>
</evidence>
<gene>
    <name evidence="2" type="ORF">ACFSUF_17700</name>
</gene>
<feature type="chain" id="PRO_5045419541" description="NEAT domain-containing protein" evidence="1">
    <location>
        <begin position="29"/>
        <end position="136"/>
    </location>
</feature>
<dbReference type="RefSeq" id="WP_377604901.1">
    <property type="nucleotide sequence ID" value="NZ_JBHUME010000011.1"/>
</dbReference>
<keyword evidence="3" id="KW-1185">Reference proteome</keyword>
<dbReference type="Proteomes" id="UP001597541">
    <property type="component" value="Unassembled WGS sequence"/>
</dbReference>
<proteinExistence type="predicted"/>
<dbReference type="EMBL" id="JBHUME010000011">
    <property type="protein sequence ID" value="MFD2614247.1"/>
    <property type="molecule type" value="Genomic_DNA"/>
</dbReference>
<comment type="caution">
    <text evidence="2">The sequence shown here is derived from an EMBL/GenBank/DDBJ whole genome shotgun (WGS) entry which is preliminary data.</text>
</comment>
<accession>A0ABW5PJJ9</accession>
<evidence type="ECO:0008006" key="4">
    <source>
        <dbReference type="Google" id="ProtNLM"/>
    </source>
</evidence>
<evidence type="ECO:0000313" key="3">
    <source>
        <dbReference type="Proteomes" id="UP001597541"/>
    </source>
</evidence>
<feature type="signal peptide" evidence="1">
    <location>
        <begin position="1"/>
        <end position="28"/>
    </location>
</feature>
<sequence length="136" mass="14466">MKQKSRKILFLFTLVLTLSLAGISSALASPYTDFVNPRGTLTAPASFGEIEDIVFNQSGSQPASSFSIVYSNTNSTQIYAQSGNIATNQGSGYILYNVPSSEFNALPKNTVIKVTVKTYNSTGGFIDSAVTYITAG</sequence>
<evidence type="ECO:0000256" key="1">
    <source>
        <dbReference type="SAM" id="SignalP"/>
    </source>
</evidence>
<organism evidence="2 3">
    <name type="scientific">Paenibacillus gansuensis</name>
    <dbReference type="NCBI Taxonomy" id="306542"/>
    <lineage>
        <taxon>Bacteria</taxon>
        <taxon>Bacillati</taxon>
        <taxon>Bacillota</taxon>
        <taxon>Bacilli</taxon>
        <taxon>Bacillales</taxon>
        <taxon>Paenibacillaceae</taxon>
        <taxon>Paenibacillus</taxon>
    </lineage>
</organism>
<name>A0ABW5PJJ9_9BACL</name>
<reference evidence="3" key="1">
    <citation type="journal article" date="2019" name="Int. J. Syst. Evol. Microbiol.">
        <title>The Global Catalogue of Microorganisms (GCM) 10K type strain sequencing project: providing services to taxonomists for standard genome sequencing and annotation.</title>
        <authorList>
            <consortium name="The Broad Institute Genomics Platform"/>
            <consortium name="The Broad Institute Genome Sequencing Center for Infectious Disease"/>
            <person name="Wu L."/>
            <person name="Ma J."/>
        </authorList>
    </citation>
    <scope>NUCLEOTIDE SEQUENCE [LARGE SCALE GENOMIC DNA]</scope>
    <source>
        <strain evidence="3">KCTC 3950</strain>
    </source>
</reference>
<protein>
    <recommendedName>
        <fullName evidence="4">NEAT domain-containing protein</fullName>
    </recommendedName>
</protein>